<dbReference type="PIRSF" id="PIRSF030140">
    <property type="entry name" value="UCP030140"/>
    <property type="match status" value="1"/>
</dbReference>
<dbReference type="RefSeq" id="WP_202747347.1">
    <property type="nucleotide sequence ID" value="NZ_JAESWC010000001.1"/>
</dbReference>
<dbReference type="InterPro" id="IPR014871">
    <property type="entry name" value="dUTPase/dCTP_pyrophosphatase"/>
</dbReference>
<accession>A0ABS1T5W4</accession>
<name>A0ABS1T5W4_9CLOT</name>
<dbReference type="Pfam" id="PF08761">
    <property type="entry name" value="dUTPase_2"/>
    <property type="match status" value="1"/>
</dbReference>
<evidence type="ECO:0000313" key="1">
    <source>
        <dbReference type="EMBL" id="MBL4934725.1"/>
    </source>
</evidence>
<dbReference type="Gene3D" id="1.10.4010.10">
    <property type="entry name" value="Type II deoxyuridine triphosphatase"/>
    <property type="match status" value="1"/>
</dbReference>
<comment type="caution">
    <text evidence="1">The sequence shown here is derived from an EMBL/GenBank/DDBJ whole genome shotgun (WGS) entry which is preliminary data.</text>
</comment>
<dbReference type="SUPFAM" id="SSF101386">
    <property type="entry name" value="all-alpha NTP pyrophosphatases"/>
    <property type="match status" value="1"/>
</dbReference>
<evidence type="ECO:0000313" key="2">
    <source>
        <dbReference type="Proteomes" id="UP000632377"/>
    </source>
</evidence>
<dbReference type="InterPro" id="IPR016947">
    <property type="entry name" value="UCP030140"/>
</dbReference>
<dbReference type="EMBL" id="JAESWC010000001">
    <property type="protein sequence ID" value="MBL4934725.1"/>
    <property type="molecule type" value="Genomic_DNA"/>
</dbReference>
<organism evidence="1 2">
    <name type="scientific">Clostridium rhizosphaerae</name>
    <dbReference type="NCBI Taxonomy" id="2803861"/>
    <lineage>
        <taxon>Bacteria</taxon>
        <taxon>Bacillati</taxon>
        <taxon>Bacillota</taxon>
        <taxon>Clostridia</taxon>
        <taxon>Eubacteriales</taxon>
        <taxon>Clostridiaceae</taxon>
        <taxon>Clostridium</taxon>
    </lineage>
</organism>
<dbReference type="CDD" id="cd11527">
    <property type="entry name" value="NTP-PPase_dUTPase"/>
    <property type="match status" value="1"/>
</dbReference>
<reference evidence="1 2" key="1">
    <citation type="submission" date="2021-01" db="EMBL/GenBank/DDBJ databases">
        <title>Genome public.</title>
        <authorList>
            <person name="Liu C."/>
            <person name="Sun Q."/>
        </authorList>
    </citation>
    <scope>NUCLEOTIDE SEQUENCE [LARGE SCALE GENOMIC DNA]</scope>
    <source>
        <strain evidence="1 2">YIM B02515</strain>
    </source>
</reference>
<proteinExistence type="predicted"/>
<dbReference type="Proteomes" id="UP000632377">
    <property type="component" value="Unassembled WGS sequence"/>
</dbReference>
<gene>
    <name evidence="1" type="ORF">JK636_03015</name>
</gene>
<keyword evidence="2" id="KW-1185">Reference proteome</keyword>
<protein>
    <submittedName>
        <fullName evidence="1">dUTP diphosphatase</fullName>
    </submittedName>
</protein>
<sequence length="152" mass="17840">MNLERLYEFQKKLDGEIKDKLSDTEKSLLPKKLLAFQAKIGELATETQCFKFWLSKKSPVKRKTLEKYIECLYLVLSIGVEKNYTETEFEIKQVEYNLTEQFLNLFIDMNDFMVYSSKDSYITLMEDLLSLSLTLGFSESDIVKNSKEFYSA</sequence>